<feature type="compositionally biased region" description="Basic and acidic residues" evidence="1">
    <location>
        <begin position="759"/>
        <end position="775"/>
    </location>
</feature>
<feature type="compositionally biased region" description="Basic and acidic residues" evidence="1">
    <location>
        <begin position="816"/>
        <end position="847"/>
    </location>
</feature>
<feature type="compositionally biased region" description="Polar residues" evidence="1">
    <location>
        <begin position="1054"/>
        <end position="1067"/>
    </location>
</feature>
<dbReference type="PANTHER" id="PTHR35711">
    <property type="entry name" value="EXPRESSED PROTEIN"/>
    <property type="match status" value="1"/>
</dbReference>
<feature type="region of interest" description="Disordered" evidence="1">
    <location>
        <begin position="794"/>
        <end position="855"/>
    </location>
</feature>
<feature type="compositionally biased region" description="Acidic residues" evidence="1">
    <location>
        <begin position="797"/>
        <end position="815"/>
    </location>
</feature>
<reference evidence="2" key="1">
    <citation type="submission" date="2021-12" db="EMBL/GenBank/DDBJ databases">
        <title>Prjna785345.</title>
        <authorList>
            <person name="Rujirawat T."/>
            <person name="Krajaejun T."/>
        </authorList>
    </citation>
    <scope>NUCLEOTIDE SEQUENCE</scope>
    <source>
        <strain evidence="2">Pi057C3</strain>
    </source>
</reference>
<dbReference type="SMART" id="SM00028">
    <property type="entry name" value="TPR"/>
    <property type="match status" value="4"/>
</dbReference>
<dbReference type="PROSITE" id="PS50096">
    <property type="entry name" value="IQ"/>
    <property type="match status" value="5"/>
</dbReference>
<feature type="region of interest" description="Disordered" evidence="1">
    <location>
        <begin position="400"/>
        <end position="605"/>
    </location>
</feature>
<dbReference type="InterPro" id="IPR011990">
    <property type="entry name" value="TPR-like_helical_dom_sf"/>
</dbReference>
<protein>
    <submittedName>
        <fullName evidence="2">Uncharacterized protein</fullName>
    </submittedName>
</protein>
<dbReference type="Gene3D" id="1.25.40.10">
    <property type="entry name" value="Tetratricopeptide repeat domain"/>
    <property type="match status" value="1"/>
</dbReference>
<feature type="compositionally biased region" description="Acidic residues" evidence="1">
    <location>
        <begin position="485"/>
        <end position="514"/>
    </location>
</feature>
<feature type="compositionally biased region" description="Low complexity" evidence="1">
    <location>
        <begin position="1"/>
        <end position="29"/>
    </location>
</feature>
<feature type="compositionally biased region" description="Low complexity" evidence="1">
    <location>
        <begin position="402"/>
        <end position="426"/>
    </location>
</feature>
<sequence>MAPSPTRVAASRRSPRAAGSTSTAAAAATAPPPSESDANLLAMLRSTVACLKDKRMDVEALGCMEQALWLQRRMLGADSARVRRALHEVVLSANSLAMQFLALGQFDQCLAMLRKAEAITAPGNFARGEALQILTYNNLGCCYRKLGKLKAALKYLQAAAQLGAGAAHVRNLSITHLNLCAIQSQLGRHDLALEHAQAAIFHTQEELVQLDEAAEQQQNQQQQNQRRPRRRGRSADGGGDDDSDDDNDDELLALAQDALDPKTREEKVVSLAVAYHNLAVELEFNGRGDASLQWYKKAAQLAAKYKATNAALYESFQRIFLDAKRKHDGAAAAAAAVAVPPPPTRGEPPARGVVRPRPRSAAPRDLSYNATVAASCYKPSKPSAAGLRYYDSTPKARLARVASSTSCGSQSQPQPQSQSQAPTGSGSRRRPLSASGARATASRHANAPAAARAGARPASASARRRPMSARAGVRQAVARPRPQQEEEEEEDVDDDDHACGVIDDDGDGDDDDELSQFPVTMSGGRRIPSERRPTPIPTALVQSARARHRRVLRETRSLEEEEDEGEDEQAAESTARSKSSRGGYAAEDDETESAESSAELPQQRLSHMEYLRRMKALAETIREDLDDRPTPAAPAPASASASASASGASTATSTPRSNSKVRERLEVVRRDSAQSLARAQSDDSAAVALVLREDRVGQDSELAAARAEHALVLAASARRVQTSVSAHAARRRVRRLQRHQQEERAALVIQARSRLHLETRRRREAERREAERQRAVQDTAARVIQSSYRRAFRPEDEWLEPPAEDDGQDDGQDDSEPPRQEPPELPAEPREEPVERASARRADDQRQRLLVTPRRSSLQVARQHAAAISIQSAVRGALARRVVAAARARRLSRSYIERHHVHVVLARALEQEDDFLRALCAVKIQALVRGRQTRLLLEAARIGQHVAAGVVQRAIRRHLAALASASARGVRSLAARAIQAAFRRHWRRTRPAIDEELDSDVRHIAASTIQQCWRRVCGARDQELRELEAATCIQALARGRLARQSVQSLRSSQASAFSMGTMPSTAQLADPPRDPDDDELLYDELFEDAEHDGARSPARPLGNENLSFLPPAARAAFVRDVQAHGALPLEACAARIATWPTSVSVDDMALMGFTLDDLLHELERRQGDERGACATLTAIASLVLAQPERFRSMPQLVKVLAVVDRWLTVSDDDDDGAAAWPHELEQRVVTLLHVFSDVLGVECRQSQ</sequence>
<dbReference type="PANTHER" id="PTHR35711:SF1">
    <property type="entry name" value="ECTODERMAL, ISOFORM F"/>
    <property type="match status" value="1"/>
</dbReference>
<dbReference type="SMART" id="SM00015">
    <property type="entry name" value="IQ"/>
    <property type="match status" value="4"/>
</dbReference>
<feature type="region of interest" description="Disordered" evidence="1">
    <location>
        <begin position="1"/>
        <end position="36"/>
    </location>
</feature>
<feature type="compositionally biased region" description="Acidic residues" evidence="1">
    <location>
        <begin position="559"/>
        <end position="570"/>
    </location>
</feature>
<dbReference type="InterPro" id="IPR019734">
    <property type="entry name" value="TPR_rpt"/>
</dbReference>
<feature type="compositionally biased region" description="Acidic residues" evidence="1">
    <location>
        <begin position="238"/>
        <end position="248"/>
    </location>
</feature>
<keyword evidence="3" id="KW-1185">Reference proteome</keyword>
<feature type="region of interest" description="Disordered" evidence="1">
    <location>
        <begin position="626"/>
        <end position="664"/>
    </location>
</feature>
<dbReference type="Pfam" id="PF00612">
    <property type="entry name" value="IQ"/>
    <property type="match status" value="2"/>
</dbReference>
<proteinExistence type="predicted"/>
<evidence type="ECO:0000256" key="1">
    <source>
        <dbReference type="SAM" id="MobiDB-lite"/>
    </source>
</evidence>
<accession>A0AAD5M0S4</accession>
<feature type="compositionally biased region" description="Low complexity" evidence="1">
    <location>
        <begin position="635"/>
        <end position="655"/>
    </location>
</feature>
<comment type="caution">
    <text evidence="2">The sequence shown here is derived from an EMBL/GenBank/DDBJ whole genome shotgun (WGS) entry which is preliminary data.</text>
</comment>
<dbReference type="AlphaFoldDB" id="A0AAD5M0S4"/>
<organism evidence="2 3">
    <name type="scientific">Pythium insidiosum</name>
    <name type="common">Pythiosis disease agent</name>
    <dbReference type="NCBI Taxonomy" id="114742"/>
    <lineage>
        <taxon>Eukaryota</taxon>
        <taxon>Sar</taxon>
        <taxon>Stramenopiles</taxon>
        <taxon>Oomycota</taxon>
        <taxon>Peronosporomycetes</taxon>
        <taxon>Pythiales</taxon>
        <taxon>Pythiaceae</taxon>
        <taxon>Pythium</taxon>
    </lineage>
</organism>
<feature type="compositionally biased region" description="Low complexity" evidence="1">
    <location>
        <begin position="437"/>
        <end position="461"/>
    </location>
</feature>
<dbReference type="InterPro" id="IPR000048">
    <property type="entry name" value="IQ_motif_EF-hand-BS"/>
</dbReference>
<name>A0AAD5M0S4_PYTIN</name>
<gene>
    <name evidence="2" type="ORF">P43SY_008184</name>
</gene>
<dbReference type="EMBL" id="JAKCXM010000199">
    <property type="protein sequence ID" value="KAJ0398958.1"/>
    <property type="molecule type" value="Genomic_DNA"/>
</dbReference>
<evidence type="ECO:0000313" key="2">
    <source>
        <dbReference type="EMBL" id="KAJ0398958.1"/>
    </source>
</evidence>
<feature type="region of interest" description="Disordered" evidence="1">
    <location>
        <begin position="334"/>
        <end position="365"/>
    </location>
</feature>
<feature type="compositionally biased region" description="Low complexity" evidence="1">
    <location>
        <begin position="215"/>
        <end position="225"/>
    </location>
</feature>
<feature type="compositionally biased region" description="Low complexity" evidence="1">
    <location>
        <begin position="347"/>
        <end position="364"/>
    </location>
</feature>
<dbReference type="Proteomes" id="UP001209570">
    <property type="component" value="Unassembled WGS sequence"/>
</dbReference>
<feature type="region of interest" description="Disordered" evidence="1">
    <location>
        <begin position="759"/>
        <end position="780"/>
    </location>
</feature>
<dbReference type="SUPFAM" id="SSF48452">
    <property type="entry name" value="TPR-like"/>
    <property type="match status" value="2"/>
</dbReference>
<evidence type="ECO:0000313" key="3">
    <source>
        <dbReference type="Proteomes" id="UP001209570"/>
    </source>
</evidence>
<dbReference type="Gene3D" id="1.20.5.190">
    <property type="match status" value="2"/>
</dbReference>
<feature type="region of interest" description="Disordered" evidence="1">
    <location>
        <begin position="1054"/>
        <end position="1073"/>
    </location>
</feature>
<feature type="region of interest" description="Disordered" evidence="1">
    <location>
        <begin position="213"/>
        <end position="248"/>
    </location>
</feature>